<dbReference type="Proteomes" id="UP000075321">
    <property type="component" value="Unassembled WGS sequence"/>
</dbReference>
<comment type="caution">
    <text evidence="1">The sequence shown here is derived from an EMBL/GenBank/DDBJ whole genome shotgun (WGS) entry which is preliminary data.</text>
</comment>
<evidence type="ECO:0000313" key="2">
    <source>
        <dbReference type="Proteomes" id="UP000075321"/>
    </source>
</evidence>
<evidence type="ECO:0000313" key="1">
    <source>
        <dbReference type="EMBL" id="KYH24724.1"/>
    </source>
</evidence>
<reference evidence="1 2" key="1">
    <citation type="submission" date="2016-02" db="EMBL/GenBank/DDBJ databases">
        <title>Genome sequence of Halalkalicoccus paucihalophilus DSM 24557.</title>
        <authorList>
            <person name="Poehlein A."/>
            <person name="Daniel R."/>
        </authorList>
    </citation>
    <scope>NUCLEOTIDE SEQUENCE [LARGE SCALE GENOMIC DNA]</scope>
    <source>
        <strain evidence="1 2">DSM 24557</strain>
    </source>
</reference>
<keyword evidence="2" id="KW-1185">Reference proteome</keyword>
<sequence>MISFTENIDMTADSSGDIRHDTGSSGIFQASTLFDMEFKP</sequence>
<organism evidence="1 2">
    <name type="scientific">Halalkalicoccus paucihalophilus</name>
    <dbReference type="NCBI Taxonomy" id="1008153"/>
    <lineage>
        <taxon>Archaea</taxon>
        <taxon>Methanobacteriati</taxon>
        <taxon>Methanobacteriota</taxon>
        <taxon>Stenosarchaea group</taxon>
        <taxon>Halobacteria</taxon>
        <taxon>Halobacteriales</taxon>
        <taxon>Halococcaceae</taxon>
        <taxon>Halalkalicoccus</taxon>
    </lineage>
</organism>
<proteinExistence type="predicted"/>
<protein>
    <submittedName>
        <fullName evidence="1">Uncharacterized protein</fullName>
    </submittedName>
</protein>
<accession>A0A151AAU7</accession>
<dbReference type="EMBL" id="LTAZ01000012">
    <property type="protein sequence ID" value="KYH24724.1"/>
    <property type="molecule type" value="Genomic_DNA"/>
</dbReference>
<dbReference type="AlphaFoldDB" id="A0A151AAU7"/>
<name>A0A151AAU7_9EURY</name>
<dbReference type="PATRIC" id="fig|1008153.3.peg.3228"/>
<gene>
    <name evidence="1" type="ORF">HAPAU_31000</name>
</gene>